<dbReference type="InterPro" id="IPR009057">
    <property type="entry name" value="Homeodomain-like_sf"/>
</dbReference>
<dbReference type="PANTHER" id="PTHR46796:SF6">
    <property type="entry name" value="ARAC SUBFAMILY"/>
    <property type="match status" value="1"/>
</dbReference>
<protein>
    <submittedName>
        <fullName evidence="5">AraC family transcriptional regulator</fullName>
    </submittedName>
</protein>
<dbReference type="InterPro" id="IPR018060">
    <property type="entry name" value="HTH_AraC"/>
</dbReference>
<evidence type="ECO:0000313" key="6">
    <source>
        <dbReference type="Proteomes" id="UP001058739"/>
    </source>
</evidence>
<evidence type="ECO:0000256" key="3">
    <source>
        <dbReference type="ARBA" id="ARBA00023163"/>
    </source>
</evidence>
<keyword evidence="3" id="KW-0804">Transcription</keyword>
<dbReference type="InterPro" id="IPR050204">
    <property type="entry name" value="AraC_XylS_family_regulators"/>
</dbReference>
<dbReference type="EMBL" id="CP099968">
    <property type="protein sequence ID" value="UWL62951.1"/>
    <property type="molecule type" value="Genomic_DNA"/>
</dbReference>
<dbReference type="Gene3D" id="1.10.10.60">
    <property type="entry name" value="Homeodomain-like"/>
    <property type="match status" value="1"/>
</dbReference>
<sequence length="216" mass="23424">MSLAEVQAGAVLASAANSPVSVKWASDKESVILAIKPNRLRKQDAIGLETIMTLPAVDAVALDVARQLKAILAEPEAVEPSRIDALVTRLIVHLFQSDDDGEARAKPKTGLSLYNARKVQTFMRENVSRKLAVADLAAICDLSPSHFISGFTETFGQAPYSYLLSLRLAYAERLLAQSEMSIAEVAYVSGFSSQSHLTATMKKQKGVTPSHVRNRK</sequence>
<keyword evidence="1" id="KW-0805">Transcription regulation</keyword>
<gene>
    <name evidence="5" type="ORF">NIK97_15750</name>
</gene>
<dbReference type="RefSeq" id="WP_121986634.1">
    <property type="nucleotide sequence ID" value="NZ_CP099968.1"/>
</dbReference>
<evidence type="ECO:0000256" key="2">
    <source>
        <dbReference type="ARBA" id="ARBA00023125"/>
    </source>
</evidence>
<evidence type="ECO:0000256" key="1">
    <source>
        <dbReference type="ARBA" id="ARBA00023015"/>
    </source>
</evidence>
<reference evidence="5" key="1">
    <citation type="submission" date="2022-06" db="EMBL/GenBank/DDBJ databases">
        <title>Complete Genome Sequence of Deoxynivalenol-bioadsorption Ochrobactrum pseudintermedium ASAG-D25.</title>
        <authorList>
            <person name="Wang N."/>
        </authorList>
    </citation>
    <scope>NUCLEOTIDE SEQUENCE</scope>
    <source>
        <strain evidence="5">ASAG-D25</strain>
    </source>
</reference>
<organism evidence="5 6">
    <name type="scientific">Brucella pseudintermedia</name>
    <dbReference type="NCBI Taxonomy" id="370111"/>
    <lineage>
        <taxon>Bacteria</taxon>
        <taxon>Pseudomonadati</taxon>
        <taxon>Pseudomonadota</taxon>
        <taxon>Alphaproteobacteria</taxon>
        <taxon>Hyphomicrobiales</taxon>
        <taxon>Brucellaceae</taxon>
        <taxon>Brucella/Ochrobactrum group</taxon>
        <taxon>Brucella</taxon>
    </lineage>
</organism>
<proteinExistence type="predicted"/>
<keyword evidence="2" id="KW-0238">DNA-binding</keyword>
<dbReference type="Pfam" id="PF12833">
    <property type="entry name" value="HTH_18"/>
    <property type="match status" value="1"/>
</dbReference>
<dbReference type="SUPFAM" id="SSF46689">
    <property type="entry name" value="Homeodomain-like"/>
    <property type="match status" value="2"/>
</dbReference>
<dbReference type="PANTHER" id="PTHR46796">
    <property type="entry name" value="HTH-TYPE TRANSCRIPTIONAL ACTIVATOR RHAS-RELATED"/>
    <property type="match status" value="1"/>
</dbReference>
<accession>A0ABY5UHV2</accession>
<keyword evidence="6" id="KW-1185">Reference proteome</keyword>
<name>A0ABY5UHV2_9HYPH</name>
<feature type="domain" description="HTH araC/xylS-type" evidence="4">
    <location>
        <begin position="117"/>
        <end position="215"/>
    </location>
</feature>
<evidence type="ECO:0000259" key="4">
    <source>
        <dbReference type="PROSITE" id="PS01124"/>
    </source>
</evidence>
<evidence type="ECO:0000313" key="5">
    <source>
        <dbReference type="EMBL" id="UWL62951.1"/>
    </source>
</evidence>
<dbReference type="PROSITE" id="PS01124">
    <property type="entry name" value="HTH_ARAC_FAMILY_2"/>
    <property type="match status" value="1"/>
</dbReference>
<dbReference type="Proteomes" id="UP001058739">
    <property type="component" value="Chromosome 02"/>
</dbReference>
<dbReference type="SMART" id="SM00342">
    <property type="entry name" value="HTH_ARAC"/>
    <property type="match status" value="1"/>
</dbReference>